<gene>
    <name evidence="1" type="ORF">QM089_24065</name>
</gene>
<dbReference type="Proteomes" id="UP001187859">
    <property type="component" value="Unassembled WGS sequence"/>
</dbReference>
<dbReference type="EMBL" id="JASGOQ010000003">
    <property type="protein sequence ID" value="MDV5393265.1"/>
    <property type="molecule type" value="Genomic_DNA"/>
</dbReference>
<organism evidence="1 2">
    <name type="scientific">Shewanella xiamenensis</name>
    <dbReference type="NCBI Taxonomy" id="332186"/>
    <lineage>
        <taxon>Bacteria</taxon>
        <taxon>Pseudomonadati</taxon>
        <taxon>Pseudomonadota</taxon>
        <taxon>Gammaproteobacteria</taxon>
        <taxon>Alteromonadales</taxon>
        <taxon>Shewanellaceae</taxon>
        <taxon>Shewanella</taxon>
    </lineage>
</organism>
<dbReference type="AlphaFoldDB" id="A0AAE4TQI9"/>
<evidence type="ECO:0000313" key="2">
    <source>
        <dbReference type="Proteomes" id="UP001187859"/>
    </source>
</evidence>
<dbReference type="RefSeq" id="WP_219640042.1">
    <property type="nucleotide sequence ID" value="NZ_CP091834.1"/>
</dbReference>
<evidence type="ECO:0000313" key="1">
    <source>
        <dbReference type="EMBL" id="MDV5393265.1"/>
    </source>
</evidence>
<proteinExistence type="predicted"/>
<comment type="caution">
    <text evidence="1">The sequence shown here is derived from an EMBL/GenBank/DDBJ whole genome shotgun (WGS) entry which is preliminary data.</text>
</comment>
<name>A0AAE4TQI9_9GAMM</name>
<sequence length="189" mass="21986">MKRNDDVDKKLTELFDNDLLEYEGYWPASGSGALLPLLSVADMVAYEDLLKTVFSHDYFYADLMIRKNALNSTYSAVHCLEHLKKTRLKLLHFWSVLHQKYESQAQFYLHDLVAINEDIVAYISIDEWRKVRQKMAQIKKRATIKRIPLSNDVVEALQELMQTIGTETYSEAVDFLITAYKEQANSEEI</sequence>
<protein>
    <submittedName>
        <fullName evidence="1">Uncharacterized protein</fullName>
    </submittedName>
</protein>
<reference evidence="1" key="1">
    <citation type="submission" date="2023-05" db="EMBL/GenBank/DDBJ databases">
        <title>Colonisation of extended spectrum b-lactamase- and carbapenemase-producing bacteria on hospital surfaces from low- and middle-income countries.</title>
        <authorList>
            <person name="Nieto-Rosado M."/>
            <person name="Sands K."/>
            <person name="Iregbu K."/>
            <person name="Zahra R."/>
            <person name="Mazarati J.B."/>
            <person name="Mehtar S."/>
            <person name="Barnards-Group B."/>
            <person name="Walsh T.R."/>
        </authorList>
    </citation>
    <scope>NUCLEOTIDE SEQUENCE</scope>
    <source>
        <strain evidence="1">PP-E493</strain>
    </source>
</reference>
<accession>A0AAE4TQI9</accession>